<keyword evidence="3" id="KW-1185">Reference proteome</keyword>
<evidence type="ECO:0008006" key="4">
    <source>
        <dbReference type="Google" id="ProtNLM"/>
    </source>
</evidence>
<evidence type="ECO:0000313" key="3">
    <source>
        <dbReference type="Proteomes" id="UP000263377"/>
    </source>
</evidence>
<reference evidence="2 3" key="1">
    <citation type="submission" date="2018-08" db="EMBL/GenBank/DDBJ databases">
        <title>Diversity &amp; Physiological Properties of Lignin-Decomposing Actinobacteria from Soil.</title>
        <authorList>
            <person name="Roh S.G."/>
            <person name="Kim S.B."/>
        </authorList>
    </citation>
    <scope>NUCLEOTIDE SEQUENCE [LARGE SCALE GENOMIC DNA]</scope>
    <source>
        <strain evidence="2 3">MMS17-GH009</strain>
    </source>
</reference>
<accession>A0A373A246</accession>
<gene>
    <name evidence="2" type="ORF">DR950_34610</name>
</gene>
<protein>
    <recommendedName>
        <fullName evidence="4">Nucleotidyltransferase family protein</fullName>
    </recommendedName>
</protein>
<dbReference type="AlphaFoldDB" id="A0A373A246"/>
<dbReference type="EMBL" id="QVIG01000001">
    <property type="protein sequence ID" value="RGD62203.1"/>
    <property type="molecule type" value="Genomic_DNA"/>
</dbReference>
<sequence>MGTESPTPDDLAALRSLSSLQPLYGIERSLTAIASMGALEAARFLETLRMRTLVMSRLAPYEDRPGVRGCMAAMRPKTDSLKRMHKVLDANLEMLERIARDAGLEFFAIKGLGARATYRDPGVRDFSDLDVFVRTRSDASVLVRALRTEHGYQYLKAELPWIKYDPSENLVYGQFPLVAPDGAEDLLNVDIHFGDYSVRHSSRIGLTPRLPAGEPGIHVLAPEENLACVVNNAAGDYFVTAKDTNDLLMALSLPEFDVPRFAARLRQAGLEGFLGFIVAGLRAGTALTAAQEERLRALPAVRTLEPVPNPREPHWERRCLGTTVHAFGEGRRRGGLVGAVRLAADAYGYYRNRLSLSVAGPADGGSAEPFALNPWTCVRLVPVDIAEDLLAGRPDRPNPATPGPAKALRADRGIQRLDTPYGQYVRIEDETFLATVDYRLPGELIAGARAVAAGRG</sequence>
<organism evidence="2 3">
    <name type="scientific">Kitasatospora xanthocidica</name>
    <dbReference type="NCBI Taxonomy" id="83382"/>
    <lineage>
        <taxon>Bacteria</taxon>
        <taxon>Bacillati</taxon>
        <taxon>Actinomycetota</taxon>
        <taxon>Actinomycetes</taxon>
        <taxon>Kitasatosporales</taxon>
        <taxon>Streptomycetaceae</taxon>
        <taxon>Kitasatospora</taxon>
    </lineage>
</organism>
<feature type="region of interest" description="Disordered" evidence="1">
    <location>
        <begin position="391"/>
        <end position="411"/>
    </location>
</feature>
<dbReference type="Pfam" id="PF14907">
    <property type="entry name" value="NTP_transf_5"/>
    <property type="match status" value="1"/>
</dbReference>
<evidence type="ECO:0000256" key="1">
    <source>
        <dbReference type="SAM" id="MobiDB-lite"/>
    </source>
</evidence>
<evidence type="ECO:0000313" key="2">
    <source>
        <dbReference type="EMBL" id="RGD62203.1"/>
    </source>
</evidence>
<proteinExistence type="predicted"/>
<dbReference type="Proteomes" id="UP000263377">
    <property type="component" value="Unassembled WGS sequence"/>
</dbReference>
<name>A0A373A246_9ACTN</name>
<dbReference type="InterPro" id="IPR039498">
    <property type="entry name" value="NTP_transf_5"/>
</dbReference>
<dbReference type="RefSeq" id="WP_117490513.1">
    <property type="nucleotide sequence ID" value="NZ_QVIG01000001.1"/>
</dbReference>
<comment type="caution">
    <text evidence="2">The sequence shown here is derived from an EMBL/GenBank/DDBJ whole genome shotgun (WGS) entry which is preliminary data.</text>
</comment>